<keyword evidence="4" id="KW-0645">Protease</keyword>
<keyword evidence="5" id="KW-1185">Reference proteome</keyword>
<dbReference type="GO" id="GO:0006508">
    <property type="term" value="P:proteolysis"/>
    <property type="evidence" value="ECO:0007669"/>
    <property type="project" value="InterPro"/>
</dbReference>
<feature type="compositionally biased region" description="Basic and acidic residues" evidence="3">
    <location>
        <begin position="251"/>
        <end position="261"/>
    </location>
</feature>
<sequence>MSLTQECDRERGWSEVPESKAGGPAQWLRQLPKSTTPSTLSTLKLTAGAATAGLALAAAVATAAGPWDSGQRTAERDRAVAQERLGGADHGSTGRGPATAPSAPGVLAALGASEGGDGSGGSVPAPTEGALADVLEPLLKDSALGPDRTASVVDAATGDTVYGSKAGKAVVPASTTKIATATAALAALGPDHRLTTRVVAEQGSDKLTLVGAGDPTLTARKDADGSASLRKLADDTAEALKQRADGAGAGKGEKAGKDGKGGKGGKKPAGIKLSYDVSRYAGTDQHPIGPNDNLAPVTALMADEGRLDDSAKGPAPRSGDPAGDAARTFADLLEDRGVKVDGPPGEHKAPKKAKPLAETSSAPLSALVERMLTNSDNDIGEALARQVALEGGEKASFAGAEKAVKARLGKLGLPVSGTRFADGSGLDRDDRITARLLTGLLAAAADPKRPELRPVLTGLPVAGFTGTLASRYEGDGAAPGTGLVRAKTGTLTGINTLAGSVVDADGRLLVFAFTASKTVAPQAAQDALDRLASAIANCGCR</sequence>
<dbReference type="GO" id="GO:0000270">
    <property type="term" value="P:peptidoglycan metabolic process"/>
    <property type="evidence" value="ECO:0007669"/>
    <property type="project" value="TreeGrafter"/>
</dbReference>
<keyword evidence="4" id="KW-0121">Carboxypeptidase</keyword>
<accession>A0A372M5V1</accession>
<dbReference type="GO" id="GO:0009002">
    <property type="term" value="F:serine-type D-Ala-D-Ala carboxypeptidase activity"/>
    <property type="evidence" value="ECO:0007669"/>
    <property type="project" value="UniProtKB-EC"/>
</dbReference>
<name>A0A372M5V1_9ACTN</name>
<dbReference type="OrthoDB" id="56883at2"/>
<dbReference type="SUPFAM" id="SSF56601">
    <property type="entry name" value="beta-lactamase/transpeptidase-like"/>
    <property type="match status" value="1"/>
</dbReference>
<dbReference type="AlphaFoldDB" id="A0A372M5V1"/>
<dbReference type="EC" id="3.4.16.4" evidence="4"/>
<dbReference type="PRINTS" id="PR00922">
    <property type="entry name" value="DADACBPTASE3"/>
</dbReference>
<evidence type="ECO:0000313" key="4">
    <source>
        <dbReference type="EMBL" id="RFU86322.1"/>
    </source>
</evidence>
<dbReference type="NCBIfam" id="TIGR00666">
    <property type="entry name" value="PBP4"/>
    <property type="match status" value="1"/>
</dbReference>
<dbReference type="PANTHER" id="PTHR30023">
    <property type="entry name" value="D-ALANYL-D-ALANINE CARBOXYPEPTIDASE"/>
    <property type="match status" value="1"/>
</dbReference>
<dbReference type="InterPro" id="IPR012338">
    <property type="entry name" value="Beta-lactam/transpept-like"/>
</dbReference>
<protein>
    <submittedName>
        <fullName evidence="4">D-alanyl-D-alanine carboxypeptidase/D-alanyl-D-alanine-endopeptidase</fullName>
        <ecNumber evidence="4">3.4.16.4</ecNumber>
    </submittedName>
</protein>
<feature type="region of interest" description="Disordered" evidence="3">
    <location>
        <begin position="1"/>
        <end position="38"/>
    </location>
</feature>
<evidence type="ECO:0000256" key="3">
    <source>
        <dbReference type="SAM" id="MobiDB-lite"/>
    </source>
</evidence>
<dbReference type="Pfam" id="PF02113">
    <property type="entry name" value="Peptidase_S13"/>
    <property type="match status" value="2"/>
</dbReference>
<dbReference type="Proteomes" id="UP000263094">
    <property type="component" value="Unassembled WGS sequence"/>
</dbReference>
<evidence type="ECO:0000256" key="2">
    <source>
        <dbReference type="ARBA" id="ARBA00022801"/>
    </source>
</evidence>
<feature type="compositionally biased region" description="Basic and acidic residues" evidence="3">
    <location>
        <begin position="1"/>
        <end position="13"/>
    </location>
</feature>
<keyword evidence="2 4" id="KW-0378">Hydrolase</keyword>
<dbReference type="InterPro" id="IPR000667">
    <property type="entry name" value="Peptidase_S13"/>
</dbReference>
<organism evidence="4 5">
    <name type="scientific">Streptomyces triticagri</name>
    <dbReference type="NCBI Taxonomy" id="2293568"/>
    <lineage>
        <taxon>Bacteria</taxon>
        <taxon>Bacillati</taxon>
        <taxon>Actinomycetota</taxon>
        <taxon>Actinomycetes</taxon>
        <taxon>Kitasatosporales</taxon>
        <taxon>Streptomycetaceae</taxon>
        <taxon>Streptomyces</taxon>
    </lineage>
</organism>
<evidence type="ECO:0000256" key="1">
    <source>
        <dbReference type="ARBA" id="ARBA00006096"/>
    </source>
</evidence>
<evidence type="ECO:0000313" key="5">
    <source>
        <dbReference type="Proteomes" id="UP000263094"/>
    </source>
</evidence>
<feature type="region of interest" description="Disordered" evidence="3">
    <location>
        <begin position="85"/>
        <end position="128"/>
    </location>
</feature>
<dbReference type="Gene3D" id="3.40.710.10">
    <property type="entry name" value="DD-peptidase/beta-lactamase superfamily"/>
    <property type="match status" value="2"/>
</dbReference>
<dbReference type="EMBL" id="QUAK01000069">
    <property type="protein sequence ID" value="RFU86322.1"/>
    <property type="molecule type" value="Genomic_DNA"/>
</dbReference>
<feature type="region of interest" description="Disordered" evidence="3">
    <location>
        <begin position="242"/>
        <end position="270"/>
    </location>
</feature>
<comment type="caution">
    <text evidence="4">The sequence shown here is derived from an EMBL/GenBank/DDBJ whole genome shotgun (WGS) entry which is preliminary data.</text>
</comment>
<reference evidence="4 5" key="1">
    <citation type="submission" date="2018-08" db="EMBL/GenBank/DDBJ databases">
        <title>Isolation, diversity and antifungal activity of Actinobacteria from wheat.</title>
        <authorList>
            <person name="Han C."/>
        </authorList>
    </citation>
    <scope>NUCLEOTIDE SEQUENCE [LARGE SCALE GENOMIC DNA]</scope>
    <source>
        <strain evidence="4 5">NEAU-YY421</strain>
    </source>
</reference>
<comment type="similarity">
    <text evidence="1">Belongs to the peptidase S13 family.</text>
</comment>
<gene>
    <name evidence="4" type="primary">dacB</name>
    <name evidence="4" type="ORF">DY218_12655</name>
</gene>
<proteinExistence type="inferred from homology"/>
<dbReference type="PANTHER" id="PTHR30023:SF0">
    <property type="entry name" value="PENICILLIN-SENSITIVE CARBOXYPEPTIDASE A"/>
    <property type="match status" value="1"/>
</dbReference>